<dbReference type="GO" id="GO:0016887">
    <property type="term" value="F:ATP hydrolysis activity"/>
    <property type="evidence" value="ECO:0007669"/>
    <property type="project" value="InterPro"/>
</dbReference>
<dbReference type="PANTHER" id="PTHR42939">
    <property type="entry name" value="ABC TRANSPORTER ATP-BINDING PROTEIN ALBC-RELATED"/>
    <property type="match status" value="1"/>
</dbReference>
<dbReference type="PROSITE" id="PS50893">
    <property type="entry name" value="ABC_TRANSPORTER_2"/>
    <property type="match status" value="1"/>
</dbReference>
<dbReference type="GO" id="GO:0005524">
    <property type="term" value="F:ATP binding"/>
    <property type="evidence" value="ECO:0007669"/>
    <property type="project" value="UniProtKB-KW"/>
</dbReference>
<gene>
    <name evidence="5" type="ORF">DRJ00_07795</name>
</gene>
<dbReference type="InterPro" id="IPR003439">
    <property type="entry name" value="ABC_transporter-like_ATP-bd"/>
</dbReference>
<dbReference type="AlphaFoldDB" id="A0A497E234"/>
<evidence type="ECO:0000256" key="3">
    <source>
        <dbReference type="ARBA" id="ARBA00022840"/>
    </source>
</evidence>
<keyword evidence="1" id="KW-0813">Transport</keyword>
<dbReference type="Gene3D" id="3.40.50.300">
    <property type="entry name" value="P-loop containing nucleotide triphosphate hydrolases"/>
    <property type="match status" value="1"/>
</dbReference>
<organism evidence="5 6">
    <name type="scientific">Aerophobetes bacterium</name>
    <dbReference type="NCBI Taxonomy" id="2030807"/>
    <lineage>
        <taxon>Bacteria</taxon>
        <taxon>Candidatus Aerophobota</taxon>
    </lineage>
</organism>
<evidence type="ECO:0000259" key="4">
    <source>
        <dbReference type="PROSITE" id="PS50893"/>
    </source>
</evidence>
<dbReference type="InterPro" id="IPR017871">
    <property type="entry name" value="ABC_transporter-like_CS"/>
</dbReference>
<proteinExistence type="predicted"/>
<dbReference type="PROSITE" id="PS00211">
    <property type="entry name" value="ABC_TRANSPORTER_1"/>
    <property type="match status" value="1"/>
</dbReference>
<dbReference type="SUPFAM" id="SSF52540">
    <property type="entry name" value="P-loop containing nucleoside triphosphate hydrolases"/>
    <property type="match status" value="1"/>
</dbReference>
<dbReference type="CDD" id="cd03230">
    <property type="entry name" value="ABC_DR_subfamily_A"/>
    <property type="match status" value="1"/>
</dbReference>
<accession>A0A497E234</accession>
<name>A0A497E234_UNCAE</name>
<evidence type="ECO:0000313" key="6">
    <source>
        <dbReference type="Proteomes" id="UP000279422"/>
    </source>
</evidence>
<dbReference type="PANTHER" id="PTHR42939:SF1">
    <property type="entry name" value="ABC TRANSPORTER ATP-BINDING PROTEIN ALBC-RELATED"/>
    <property type="match status" value="1"/>
</dbReference>
<evidence type="ECO:0000256" key="2">
    <source>
        <dbReference type="ARBA" id="ARBA00022741"/>
    </source>
</evidence>
<dbReference type="SMART" id="SM00382">
    <property type="entry name" value="AAA"/>
    <property type="match status" value="1"/>
</dbReference>
<keyword evidence="2" id="KW-0547">Nucleotide-binding</keyword>
<dbReference type="InterPro" id="IPR051782">
    <property type="entry name" value="ABC_Transporter_VariousFunc"/>
</dbReference>
<comment type="caution">
    <text evidence="5">The sequence shown here is derived from an EMBL/GenBank/DDBJ whole genome shotgun (WGS) entry which is preliminary data.</text>
</comment>
<feature type="domain" description="ABC transporter" evidence="4">
    <location>
        <begin position="4"/>
        <end position="241"/>
    </location>
</feature>
<dbReference type="Pfam" id="PF00005">
    <property type="entry name" value="ABC_tran"/>
    <property type="match status" value="1"/>
</dbReference>
<dbReference type="EMBL" id="QMPZ01000154">
    <property type="protein sequence ID" value="RLE07606.1"/>
    <property type="molecule type" value="Genomic_DNA"/>
</dbReference>
<dbReference type="Proteomes" id="UP000279422">
    <property type="component" value="Unassembled WGS sequence"/>
</dbReference>
<dbReference type="InterPro" id="IPR027417">
    <property type="entry name" value="P-loop_NTPase"/>
</dbReference>
<dbReference type="InterPro" id="IPR003593">
    <property type="entry name" value="AAA+_ATPase"/>
</dbReference>
<keyword evidence="3 5" id="KW-0067">ATP-binding</keyword>
<evidence type="ECO:0000256" key="1">
    <source>
        <dbReference type="ARBA" id="ARBA00022448"/>
    </source>
</evidence>
<protein>
    <submittedName>
        <fullName evidence="5">Multidrug ABC transporter ATP-binding protein</fullName>
    </submittedName>
</protein>
<reference evidence="5 6" key="1">
    <citation type="submission" date="2018-06" db="EMBL/GenBank/DDBJ databases">
        <title>Extensive metabolic versatility and redundancy in microbially diverse, dynamic hydrothermal sediments.</title>
        <authorList>
            <person name="Dombrowski N."/>
            <person name="Teske A."/>
            <person name="Baker B.J."/>
        </authorList>
    </citation>
    <scope>NUCLEOTIDE SEQUENCE [LARGE SCALE GENOMIC DNA]</scope>
    <source>
        <strain evidence="5">B47_G16</strain>
    </source>
</reference>
<evidence type="ECO:0000313" key="5">
    <source>
        <dbReference type="EMBL" id="RLE07606.1"/>
    </source>
</evidence>
<sequence length="247" mass="28286">MCIVKTRNLRKIYKGYKGFLRKRKISALTDLNLEVRRGEVFGLLGLNAAGKSTVLKILLGLTFPSAGEFKLLEKNGITPSVKQRVGFLPENPSLYRYLSAWEFLDLCARLFKLRGKEKKKRIEELLDLVELRDVKRVRIGEFSKGMIQRLGIASSLVNNPELIFLDEPMSGLDFLGRKKIKNIILKLKREGKTIIFSSHILSEVEEICDRIGILHKGRLICLKDIDELKKEGISLEELFLQQIESRT</sequence>